<dbReference type="AlphaFoldDB" id="A0A5J4P7K8"/>
<evidence type="ECO:0000256" key="1">
    <source>
        <dbReference type="SAM" id="MobiDB-lite"/>
    </source>
</evidence>
<gene>
    <name evidence="3" type="ORF">EZS27_043808</name>
</gene>
<dbReference type="GO" id="GO:0004803">
    <property type="term" value="F:transposase activity"/>
    <property type="evidence" value="ECO:0007669"/>
    <property type="project" value="InterPro"/>
</dbReference>
<feature type="domain" description="Transposase IS4-like" evidence="2">
    <location>
        <begin position="5"/>
        <end position="72"/>
    </location>
</feature>
<name>A0A5J4P7K8_9ZZZZ</name>
<feature type="non-terminal residue" evidence="3">
    <location>
        <position position="1"/>
    </location>
</feature>
<sequence length="75" mass="8598">EESDKGQILYADSAYSGEPIATILKSKEIENQIHEKGYRGKPLTDEQKASNKSKSKTRVRVEHIFGFIEQNMHDF</sequence>
<comment type="caution">
    <text evidence="3">The sequence shown here is derived from an EMBL/GenBank/DDBJ whole genome shotgun (WGS) entry which is preliminary data.</text>
</comment>
<evidence type="ECO:0000259" key="2">
    <source>
        <dbReference type="Pfam" id="PF01609"/>
    </source>
</evidence>
<protein>
    <recommendedName>
        <fullName evidence="2">Transposase IS4-like domain-containing protein</fullName>
    </recommendedName>
</protein>
<organism evidence="3">
    <name type="scientific">termite gut metagenome</name>
    <dbReference type="NCBI Taxonomy" id="433724"/>
    <lineage>
        <taxon>unclassified sequences</taxon>
        <taxon>metagenomes</taxon>
        <taxon>organismal metagenomes</taxon>
    </lineage>
</organism>
<evidence type="ECO:0000313" key="3">
    <source>
        <dbReference type="EMBL" id="KAA6304544.1"/>
    </source>
</evidence>
<dbReference type="GO" id="GO:0003677">
    <property type="term" value="F:DNA binding"/>
    <property type="evidence" value="ECO:0007669"/>
    <property type="project" value="InterPro"/>
</dbReference>
<dbReference type="GO" id="GO:0006313">
    <property type="term" value="P:DNA transposition"/>
    <property type="evidence" value="ECO:0007669"/>
    <property type="project" value="InterPro"/>
</dbReference>
<accession>A0A5J4P7K8</accession>
<dbReference type="Pfam" id="PF01609">
    <property type="entry name" value="DDE_Tnp_1"/>
    <property type="match status" value="1"/>
</dbReference>
<dbReference type="EMBL" id="SNRY01011427">
    <property type="protein sequence ID" value="KAA6304544.1"/>
    <property type="molecule type" value="Genomic_DNA"/>
</dbReference>
<proteinExistence type="predicted"/>
<feature type="region of interest" description="Disordered" evidence="1">
    <location>
        <begin position="35"/>
        <end position="56"/>
    </location>
</feature>
<feature type="compositionally biased region" description="Basic and acidic residues" evidence="1">
    <location>
        <begin position="35"/>
        <end position="49"/>
    </location>
</feature>
<reference evidence="3" key="1">
    <citation type="submission" date="2019-03" db="EMBL/GenBank/DDBJ databases">
        <title>Single cell metagenomics reveals metabolic interactions within the superorganism composed of flagellate Streblomastix strix and complex community of Bacteroidetes bacteria on its surface.</title>
        <authorList>
            <person name="Treitli S.C."/>
            <person name="Kolisko M."/>
            <person name="Husnik F."/>
            <person name="Keeling P."/>
            <person name="Hampl V."/>
        </authorList>
    </citation>
    <scope>NUCLEOTIDE SEQUENCE</scope>
    <source>
        <strain evidence="3">STM</strain>
    </source>
</reference>
<dbReference type="InterPro" id="IPR002559">
    <property type="entry name" value="Transposase_11"/>
</dbReference>